<dbReference type="InterPro" id="IPR013230">
    <property type="entry name" value="Peptidase_M15A_C"/>
</dbReference>
<organism evidence="2 3">
    <name type="scientific">Kiloniella litopenaei</name>
    <dbReference type="NCBI Taxonomy" id="1549748"/>
    <lineage>
        <taxon>Bacteria</taxon>
        <taxon>Pseudomonadati</taxon>
        <taxon>Pseudomonadota</taxon>
        <taxon>Alphaproteobacteria</taxon>
        <taxon>Rhodospirillales</taxon>
        <taxon>Kiloniellaceae</taxon>
        <taxon>Kiloniella</taxon>
    </lineage>
</organism>
<proteinExistence type="predicted"/>
<comment type="caution">
    <text evidence="2">The sequence shown here is derived from an EMBL/GenBank/DDBJ whole genome shotgun (WGS) entry which is preliminary data.</text>
</comment>
<feature type="domain" description="Peptidase M15A C-terminal" evidence="1">
    <location>
        <begin position="10"/>
        <end position="110"/>
    </location>
</feature>
<dbReference type="EMBL" id="LANI01000001">
    <property type="protein sequence ID" value="KKJ78608.1"/>
    <property type="molecule type" value="Genomic_DNA"/>
</dbReference>
<dbReference type="STRING" id="1549748.WH95_00460"/>
<dbReference type="OrthoDB" id="5418604at2"/>
<evidence type="ECO:0000259" key="1">
    <source>
        <dbReference type="Pfam" id="PF08291"/>
    </source>
</evidence>
<evidence type="ECO:0000313" key="3">
    <source>
        <dbReference type="Proteomes" id="UP000034491"/>
    </source>
</evidence>
<sequence>MPLNWSDYPNFSAYEFACKCGQCNGRADMNPEFMAKLQELRNFVGPMRITSGFRCRNHPVEKNKKRPGAHSLGLAADIVPLKARRYDLLTTISDMRFKGIGVAKTFIHIDEGHPYAYRPASWSY</sequence>
<evidence type="ECO:0000313" key="2">
    <source>
        <dbReference type="EMBL" id="KKJ78608.1"/>
    </source>
</evidence>
<gene>
    <name evidence="2" type="ORF">WH95_00460</name>
</gene>
<accession>A0A0M2RGB5</accession>
<dbReference type="InterPro" id="IPR009045">
    <property type="entry name" value="Zn_M74/Hedgehog-like"/>
</dbReference>
<dbReference type="SUPFAM" id="SSF55166">
    <property type="entry name" value="Hedgehog/DD-peptidase"/>
    <property type="match status" value="1"/>
</dbReference>
<dbReference type="AlphaFoldDB" id="A0A0M2RGB5"/>
<dbReference type="Pfam" id="PF08291">
    <property type="entry name" value="Peptidase_M15_3"/>
    <property type="match status" value="1"/>
</dbReference>
<name>A0A0M2RGB5_9PROT</name>
<dbReference type="RefSeq" id="WP_046501570.1">
    <property type="nucleotide sequence ID" value="NZ_LANI01000001.1"/>
</dbReference>
<keyword evidence="3" id="KW-1185">Reference proteome</keyword>
<dbReference type="Proteomes" id="UP000034491">
    <property type="component" value="Unassembled WGS sequence"/>
</dbReference>
<dbReference type="Gene3D" id="3.30.1380.10">
    <property type="match status" value="1"/>
</dbReference>
<reference evidence="2 3" key="1">
    <citation type="submission" date="2015-03" db="EMBL/GenBank/DDBJ databases">
        <title>Genome sequence of Kiloniella sp. P1-1, isolated from the gut microflora of Pacific white shrimp, Penaeus vannamei.</title>
        <authorList>
            <person name="Shao Z."/>
            <person name="Wang L."/>
            <person name="Li X."/>
        </authorList>
    </citation>
    <scope>NUCLEOTIDE SEQUENCE [LARGE SCALE GENOMIC DNA]</scope>
    <source>
        <strain evidence="2 3">P1-1</strain>
    </source>
</reference>
<protein>
    <recommendedName>
        <fullName evidence="1">Peptidase M15A C-terminal domain-containing protein</fullName>
    </recommendedName>
</protein>